<name>A0A6J5MYJ3_9CAUD</name>
<gene>
    <name evidence="10" type="ORF">UFOVP562_43</name>
</gene>
<dbReference type="EMBL" id="LR796537">
    <property type="protein sequence ID" value="CAB4150156.1"/>
    <property type="molecule type" value="Genomic_DNA"/>
</dbReference>
<dbReference type="CDD" id="cd00796">
    <property type="entry name" value="INT_Rci_Hp1_C"/>
    <property type="match status" value="1"/>
</dbReference>
<dbReference type="InterPro" id="IPR011010">
    <property type="entry name" value="DNA_brk_join_enz"/>
</dbReference>
<evidence type="ECO:0000256" key="7">
    <source>
        <dbReference type="ARBA" id="ARBA00023172"/>
    </source>
</evidence>
<dbReference type="PANTHER" id="PTHR30349:SF64">
    <property type="entry name" value="PROPHAGE INTEGRASE INTD-RELATED"/>
    <property type="match status" value="1"/>
</dbReference>
<keyword evidence="8" id="KW-1160">Virus entry into host cell</keyword>
<dbReference type="SUPFAM" id="SSF56349">
    <property type="entry name" value="DNA breaking-rejoining enzymes"/>
    <property type="match status" value="1"/>
</dbReference>
<reference evidence="10" key="1">
    <citation type="submission" date="2020-04" db="EMBL/GenBank/DDBJ databases">
        <authorList>
            <person name="Chiriac C."/>
            <person name="Salcher M."/>
            <person name="Ghai R."/>
            <person name="Kavagutti S V."/>
        </authorList>
    </citation>
    <scope>NUCLEOTIDE SEQUENCE</scope>
</reference>
<keyword evidence="7" id="KW-0233">DNA recombination</keyword>
<dbReference type="InterPro" id="IPR002104">
    <property type="entry name" value="Integrase_catalytic"/>
</dbReference>
<dbReference type="GO" id="GO:0016740">
    <property type="term" value="F:transferase activity"/>
    <property type="evidence" value="ECO:0007669"/>
    <property type="project" value="UniProtKB-KW"/>
</dbReference>
<keyword evidence="8" id="KW-1179">Viral genome integration</keyword>
<dbReference type="Gene3D" id="1.10.150.130">
    <property type="match status" value="1"/>
</dbReference>
<dbReference type="GO" id="GO:0016787">
    <property type="term" value="F:hydrolase activity"/>
    <property type="evidence" value="ECO:0007669"/>
    <property type="project" value="UniProtKB-KW"/>
</dbReference>
<dbReference type="InterPro" id="IPR050090">
    <property type="entry name" value="Tyrosine_recombinase_XerCD"/>
</dbReference>
<keyword evidence="3" id="KW-0808">Transferase</keyword>
<comment type="similarity">
    <text evidence="1">Belongs to the 'phage' integrase family.</text>
</comment>
<evidence type="ECO:0000256" key="2">
    <source>
        <dbReference type="ARBA" id="ARBA00016082"/>
    </source>
</evidence>
<proteinExistence type="inferred from homology"/>
<evidence type="ECO:0000256" key="6">
    <source>
        <dbReference type="ARBA" id="ARBA00023125"/>
    </source>
</evidence>
<evidence type="ECO:0000313" key="10">
    <source>
        <dbReference type="EMBL" id="CAB4150156.1"/>
    </source>
</evidence>
<evidence type="ECO:0000259" key="9">
    <source>
        <dbReference type="PROSITE" id="PS51898"/>
    </source>
</evidence>
<dbReference type="GO" id="GO:0015074">
    <property type="term" value="P:DNA integration"/>
    <property type="evidence" value="ECO:0007669"/>
    <property type="project" value="UniProtKB-KW"/>
</dbReference>
<accession>A0A6J5MYJ3</accession>
<keyword evidence="6" id="KW-0238">DNA-binding</keyword>
<evidence type="ECO:0000256" key="8">
    <source>
        <dbReference type="ARBA" id="ARBA00023195"/>
    </source>
</evidence>
<evidence type="ECO:0000256" key="4">
    <source>
        <dbReference type="ARBA" id="ARBA00022801"/>
    </source>
</evidence>
<dbReference type="PROSITE" id="PS51898">
    <property type="entry name" value="TYR_RECOMBINASE"/>
    <property type="match status" value="1"/>
</dbReference>
<keyword evidence="4" id="KW-0378">Hydrolase</keyword>
<sequence length="347" mass="39728">MPIYARGRRFMVSVGSGHHRYRDTFKTLQEAEVAELEAMTRQKATGSPLQPSVSAQTKAPLGHTLKEAHDLTWRLRWNQDKASGQTTHRVFCRAVFREIPEDTPLSEITFDMALEAVEAWEEEGNGGQTVNHKVSHLSVMLDTAMEKGWITAMPKLPRRKPGKHRVRWMDEVEEGRALTLCRQLNLHQLHDLIVVAVDTGFRRSELLGLHRNDHANGMLHLHAGQTKTDKARAVPVTERVAEVLRRRNTQLKFFDYTFHKLRREWWDLKTAMGLDEDAQFCVHMLRHTCASRMVQNGVDLPVVQAWMGHSNIQTTMRYAHLAPNSLQKGKEALEKVMARPQLMVVNG</sequence>
<dbReference type="GO" id="GO:0044826">
    <property type="term" value="P:viral genome integration into host DNA"/>
    <property type="evidence" value="ECO:0007669"/>
    <property type="project" value="UniProtKB-KW"/>
</dbReference>
<evidence type="ECO:0000256" key="3">
    <source>
        <dbReference type="ARBA" id="ARBA00022679"/>
    </source>
</evidence>
<feature type="domain" description="Tyr recombinase" evidence="9">
    <location>
        <begin position="164"/>
        <end position="331"/>
    </location>
</feature>
<protein>
    <recommendedName>
        <fullName evidence="2">Integrase</fullName>
    </recommendedName>
</protein>
<organism evidence="10">
    <name type="scientific">uncultured Caudovirales phage</name>
    <dbReference type="NCBI Taxonomy" id="2100421"/>
    <lineage>
        <taxon>Viruses</taxon>
        <taxon>Duplodnaviria</taxon>
        <taxon>Heunggongvirae</taxon>
        <taxon>Uroviricota</taxon>
        <taxon>Caudoviricetes</taxon>
        <taxon>Peduoviridae</taxon>
        <taxon>Maltschvirus</taxon>
        <taxon>Maltschvirus maltsch</taxon>
    </lineage>
</organism>
<dbReference type="InterPro" id="IPR010998">
    <property type="entry name" value="Integrase_recombinase_N"/>
</dbReference>
<dbReference type="GO" id="GO:0006310">
    <property type="term" value="P:DNA recombination"/>
    <property type="evidence" value="ECO:0007669"/>
    <property type="project" value="UniProtKB-KW"/>
</dbReference>
<evidence type="ECO:0000256" key="1">
    <source>
        <dbReference type="ARBA" id="ARBA00008857"/>
    </source>
</evidence>
<evidence type="ECO:0000256" key="5">
    <source>
        <dbReference type="ARBA" id="ARBA00022908"/>
    </source>
</evidence>
<dbReference type="GO" id="GO:0075713">
    <property type="term" value="P:establishment of integrated proviral latency"/>
    <property type="evidence" value="ECO:0007669"/>
    <property type="project" value="UniProtKB-KW"/>
</dbReference>
<dbReference type="InterPro" id="IPR013762">
    <property type="entry name" value="Integrase-like_cat_sf"/>
</dbReference>
<dbReference type="GO" id="GO:0003677">
    <property type="term" value="F:DNA binding"/>
    <property type="evidence" value="ECO:0007669"/>
    <property type="project" value="UniProtKB-KW"/>
</dbReference>
<keyword evidence="5" id="KW-0229">DNA integration</keyword>
<dbReference type="Pfam" id="PF00589">
    <property type="entry name" value="Phage_integrase"/>
    <property type="match status" value="1"/>
</dbReference>
<dbReference type="Gene3D" id="1.10.443.10">
    <property type="entry name" value="Intergrase catalytic core"/>
    <property type="match status" value="1"/>
</dbReference>
<dbReference type="PANTHER" id="PTHR30349">
    <property type="entry name" value="PHAGE INTEGRASE-RELATED"/>
    <property type="match status" value="1"/>
</dbReference>